<keyword evidence="10" id="KW-0560">Oxidoreductase</keyword>
<evidence type="ECO:0000256" key="7">
    <source>
        <dbReference type="ARBA" id="ARBA00022723"/>
    </source>
</evidence>
<dbReference type="STRING" id="36166.T1GCV1"/>
<reference evidence="14" key="2">
    <citation type="submission" date="2015-06" db="UniProtKB">
        <authorList>
            <consortium name="EnsemblMetazoa"/>
        </authorList>
    </citation>
    <scope>IDENTIFICATION</scope>
</reference>
<keyword evidence="8" id="KW-0256">Endoplasmic reticulum</keyword>
<dbReference type="Gene3D" id="1.10.630.10">
    <property type="entry name" value="Cytochrome P450"/>
    <property type="match status" value="1"/>
</dbReference>
<dbReference type="EMBL" id="CAQQ02150555">
    <property type="status" value="NOT_ANNOTATED_CDS"/>
    <property type="molecule type" value="Genomic_DNA"/>
</dbReference>
<organism evidence="14 15">
    <name type="scientific">Megaselia scalaris</name>
    <name type="common">Humpbacked fly</name>
    <name type="synonym">Phora scalaris</name>
    <dbReference type="NCBI Taxonomy" id="36166"/>
    <lineage>
        <taxon>Eukaryota</taxon>
        <taxon>Metazoa</taxon>
        <taxon>Ecdysozoa</taxon>
        <taxon>Arthropoda</taxon>
        <taxon>Hexapoda</taxon>
        <taxon>Insecta</taxon>
        <taxon>Pterygota</taxon>
        <taxon>Neoptera</taxon>
        <taxon>Endopterygota</taxon>
        <taxon>Diptera</taxon>
        <taxon>Brachycera</taxon>
        <taxon>Muscomorpha</taxon>
        <taxon>Platypezoidea</taxon>
        <taxon>Phoridae</taxon>
        <taxon>Megaseliini</taxon>
        <taxon>Megaselia</taxon>
    </lineage>
</organism>
<comment type="function">
    <text evidence="2">May be involved in the metabolism of insect hormones and in the breakdown of synthetic insecticides.</text>
</comment>
<dbReference type="GO" id="GO:0016705">
    <property type="term" value="F:oxidoreductase activity, acting on paired donors, with incorporation or reduction of molecular oxygen"/>
    <property type="evidence" value="ECO:0007669"/>
    <property type="project" value="InterPro"/>
</dbReference>
<evidence type="ECO:0000256" key="4">
    <source>
        <dbReference type="ARBA" id="ARBA00004406"/>
    </source>
</evidence>
<comment type="similarity">
    <text evidence="5">Belongs to the cytochrome P450 family.</text>
</comment>
<dbReference type="SUPFAM" id="SSF48264">
    <property type="entry name" value="Cytochrome P450"/>
    <property type="match status" value="1"/>
</dbReference>
<sequence length="121" mass="13364">GLFLNEGQKWSERRKAITPAFHFNILEDFLEIFARSADVLIDKFDTDKVVNVPPLFLMCAFDVICETSMGLKMNSQSECNVPYVKAVNNHLKLAVLITGEQVSSTIISSPATPALGESCIN</sequence>
<evidence type="ECO:0000256" key="3">
    <source>
        <dbReference type="ARBA" id="ARBA00004174"/>
    </source>
</evidence>
<evidence type="ECO:0000256" key="1">
    <source>
        <dbReference type="ARBA" id="ARBA00001971"/>
    </source>
</evidence>
<evidence type="ECO:0000256" key="5">
    <source>
        <dbReference type="ARBA" id="ARBA00010617"/>
    </source>
</evidence>
<comment type="subcellular location">
    <subcellularLocation>
        <location evidence="4">Endoplasmic reticulum membrane</location>
        <topology evidence="4">Peripheral membrane protein</topology>
    </subcellularLocation>
    <subcellularLocation>
        <location evidence="3">Microsome membrane</location>
        <topology evidence="3">Peripheral membrane protein</topology>
    </subcellularLocation>
</comment>
<dbReference type="PANTHER" id="PTHR24291">
    <property type="entry name" value="CYTOCHROME P450 FAMILY 4"/>
    <property type="match status" value="1"/>
</dbReference>
<reference evidence="15" key="1">
    <citation type="submission" date="2013-02" db="EMBL/GenBank/DDBJ databases">
        <authorList>
            <person name="Hughes D."/>
        </authorList>
    </citation>
    <scope>NUCLEOTIDE SEQUENCE</scope>
    <source>
        <strain>Durham</strain>
        <strain evidence="15">NC isolate 2 -- Noor lab</strain>
    </source>
</reference>
<proteinExistence type="inferred from homology"/>
<dbReference type="GO" id="GO:0020037">
    <property type="term" value="F:heme binding"/>
    <property type="evidence" value="ECO:0007669"/>
    <property type="project" value="InterPro"/>
</dbReference>
<dbReference type="InterPro" id="IPR050196">
    <property type="entry name" value="Cytochrome_P450_Monoox"/>
</dbReference>
<keyword evidence="9" id="KW-0492">Microsome</keyword>
<dbReference type="GO" id="GO:0005789">
    <property type="term" value="C:endoplasmic reticulum membrane"/>
    <property type="evidence" value="ECO:0007669"/>
    <property type="project" value="UniProtKB-SubCell"/>
</dbReference>
<dbReference type="OMA" id="ICETAIW"/>
<dbReference type="AlphaFoldDB" id="T1GCV1"/>
<dbReference type="InterPro" id="IPR001128">
    <property type="entry name" value="Cyt_P450"/>
</dbReference>
<evidence type="ECO:0000256" key="9">
    <source>
        <dbReference type="ARBA" id="ARBA00022848"/>
    </source>
</evidence>
<keyword evidence="15" id="KW-1185">Reference proteome</keyword>
<dbReference type="EMBL" id="CAQQ02150556">
    <property type="status" value="NOT_ANNOTATED_CDS"/>
    <property type="molecule type" value="Genomic_DNA"/>
</dbReference>
<accession>T1GCV1</accession>
<dbReference type="Pfam" id="PF00067">
    <property type="entry name" value="p450"/>
    <property type="match status" value="1"/>
</dbReference>
<evidence type="ECO:0008006" key="16">
    <source>
        <dbReference type="Google" id="ProtNLM"/>
    </source>
</evidence>
<evidence type="ECO:0000256" key="10">
    <source>
        <dbReference type="ARBA" id="ARBA00023002"/>
    </source>
</evidence>
<keyword evidence="6" id="KW-0349">Heme</keyword>
<evidence type="ECO:0000256" key="11">
    <source>
        <dbReference type="ARBA" id="ARBA00023004"/>
    </source>
</evidence>
<keyword evidence="11" id="KW-0408">Iron</keyword>
<dbReference type="PANTHER" id="PTHR24291:SF189">
    <property type="entry name" value="CYTOCHROME P450 4C3-RELATED"/>
    <property type="match status" value="1"/>
</dbReference>
<dbReference type="HOGENOM" id="CLU_2043921_0_0_1"/>
<dbReference type="InterPro" id="IPR036396">
    <property type="entry name" value="Cyt_P450_sf"/>
</dbReference>
<dbReference type="EnsemblMetazoa" id="MESCA001124-RA">
    <property type="protein sequence ID" value="MESCA001124-PA"/>
    <property type="gene ID" value="MESCA001124"/>
</dbReference>
<name>T1GCV1_MEGSC</name>
<dbReference type="GO" id="GO:0005506">
    <property type="term" value="F:iron ion binding"/>
    <property type="evidence" value="ECO:0007669"/>
    <property type="project" value="InterPro"/>
</dbReference>
<comment type="cofactor">
    <cofactor evidence="1">
        <name>heme</name>
        <dbReference type="ChEBI" id="CHEBI:30413"/>
    </cofactor>
</comment>
<evidence type="ECO:0000256" key="12">
    <source>
        <dbReference type="ARBA" id="ARBA00023033"/>
    </source>
</evidence>
<evidence type="ECO:0000256" key="8">
    <source>
        <dbReference type="ARBA" id="ARBA00022824"/>
    </source>
</evidence>
<evidence type="ECO:0000256" key="6">
    <source>
        <dbReference type="ARBA" id="ARBA00022617"/>
    </source>
</evidence>
<evidence type="ECO:0000256" key="13">
    <source>
        <dbReference type="ARBA" id="ARBA00023136"/>
    </source>
</evidence>
<evidence type="ECO:0000313" key="14">
    <source>
        <dbReference type="EnsemblMetazoa" id="MESCA001124-PA"/>
    </source>
</evidence>
<dbReference type="Proteomes" id="UP000015102">
    <property type="component" value="Unassembled WGS sequence"/>
</dbReference>
<keyword evidence="13" id="KW-0472">Membrane</keyword>
<protein>
    <recommendedName>
        <fullName evidence="16">Cytochrome P450</fullName>
    </recommendedName>
</protein>
<evidence type="ECO:0000256" key="2">
    <source>
        <dbReference type="ARBA" id="ARBA00003690"/>
    </source>
</evidence>
<dbReference type="GO" id="GO:0004497">
    <property type="term" value="F:monooxygenase activity"/>
    <property type="evidence" value="ECO:0007669"/>
    <property type="project" value="UniProtKB-KW"/>
</dbReference>
<evidence type="ECO:0000313" key="15">
    <source>
        <dbReference type="Proteomes" id="UP000015102"/>
    </source>
</evidence>
<keyword evidence="7" id="KW-0479">Metal-binding</keyword>
<keyword evidence="12" id="KW-0503">Monooxygenase</keyword>